<evidence type="ECO:0000313" key="3">
    <source>
        <dbReference type="Proteomes" id="UP000176037"/>
    </source>
</evidence>
<dbReference type="OrthoDB" id="6401577at2"/>
<evidence type="ECO:0000256" key="1">
    <source>
        <dbReference type="SAM" id="SignalP"/>
    </source>
</evidence>
<dbReference type="Proteomes" id="UP000176037">
    <property type="component" value="Unassembled WGS sequence"/>
</dbReference>
<proteinExistence type="predicted"/>
<dbReference type="AlphaFoldDB" id="A0A1E8FB49"/>
<reference evidence="2 3" key="1">
    <citation type="submission" date="2016-09" db="EMBL/GenBank/DDBJ databases">
        <title>Alteromonas lipolytica, a new species isolated from sea water.</title>
        <authorList>
            <person name="Wu Y.-H."/>
            <person name="Cheng H."/>
            <person name="Xu X.-W."/>
        </authorList>
    </citation>
    <scope>NUCLEOTIDE SEQUENCE [LARGE SCALE GENOMIC DNA]</scope>
    <source>
        <strain evidence="2 3">JW12</strain>
    </source>
</reference>
<protein>
    <recommendedName>
        <fullName evidence="4">Outer membrane protein beta-barrel domain-containing protein</fullName>
    </recommendedName>
</protein>
<organism evidence="2 3">
    <name type="scientific">Alteromonas lipolytica</name>
    <dbReference type="NCBI Taxonomy" id="1856405"/>
    <lineage>
        <taxon>Bacteria</taxon>
        <taxon>Pseudomonadati</taxon>
        <taxon>Pseudomonadota</taxon>
        <taxon>Gammaproteobacteria</taxon>
        <taxon>Alteromonadales</taxon>
        <taxon>Alteromonadaceae</taxon>
        <taxon>Alteromonas/Salinimonas group</taxon>
        <taxon>Alteromonas</taxon>
    </lineage>
</organism>
<dbReference type="EMBL" id="MJIC01000016">
    <property type="protein sequence ID" value="OFI32723.1"/>
    <property type="molecule type" value="Genomic_DNA"/>
</dbReference>
<keyword evidence="3" id="KW-1185">Reference proteome</keyword>
<keyword evidence="1" id="KW-0732">Signal</keyword>
<dbReference type="RefSeq" id="WP_070178251.1">
    <property type="nucleotide sequence ID" value="NZ_BMJR01000005.1"/>
</dbReference>
<accession>A0A1E8FB49</accession>
<evidence type="ECO:0008006" key="4">
    <source>
        <dbReference type="Google" id="ProtNLM"/>
    </source>
</evidence>
<sequence>MKRISGFLLLLPVACAQAASPLKAEVGVGWEYGIIGSQFSWQTPLEPLELFVAAGFDGSSESGGSFRGGSGLNLFFNKYIAVTGYAGMSTTHNAYNDDLEHDFGGSAGLKVFFAGKNKPGIVIGASYIYDGEEWSPLASIGYRF</sequence>
<feature type="signal peptide" evidence="1">
    <location>
        <begin position="1"/>
        <end position="18"/>
    </location>
</feature>
<gene>
    <name evidence="2" type="ORF">BFC17_06110</name>
</gene>
<name>A0A1E8FB49_9ALTE</name>
<evidence type="ECO:0000313" key="2">
    <source>
        <dbReference type="EMBL" id="OFI32723.1"/>
    </source>
</evidence>
<comment type="caution">
    <text evidence="2">The sequence shown here is derived from an EMBL/GenBank/DDBJ whole genome shotgun (WGS) entry which is preliminary data.</text>
</comment>
<feature type="chain" id="PRO_5009213945" description="Outer membrane protein beta-barrel domain-containing protein" evidence="1">
    <location>
        <begin position="19"/>
        <end position="144"/>
    </location>
</feature>